<sequence>MRYSLLLACLSLCLHFHRGLLNLTFKRSRRKPGLQAFLSPHWLRRQPAPPPATLLHFRWVADRTDPEWPQKHKEAALPPKVDGERPEWLPHAWNLGQTRLEPEEFLRGDTRDIPVEPPSSIDPKNPALRTGRRRDIHRRNDTGQFQKLRWDMDAWLEDDIPRGYEIQNDTWNERLNSIDWERTRPVYYDKNFYKRTYVETGFQQHSENKDSFFDIQLLGNGQHFPCTDPVGANFTWTVNWIPFERKKRFKNPIKSPPVNWAGVEPVQLWFFPDGHLNSIPGYCALKLMLPPGWELPFEFRLRIDSEYNGVESPPLRRATAEYTKWSNSFCKIIDQKTAHQQGGIHSDQVLMGPAGNVQIHLELTDPNQDWDDGLWEMEYYMKQNAEVTRDRHVLPSWLTHSEWFEAFKYRDLPDRHWRKYMTEERDPTDPFTYGLS</sequence>
<dbReference type="VEuPathDB" id="CryptoDB:Cvel_5386"/>
<proteinExistence type="predicted"/>
<evidence type="ECO:0000256" key="1">
    <source>
        <dbReference type="SAM" id="SignalP"/>
    </source>
</evidence>
<feature type="signal peptide" evidence="1">
    <location>
        <begin position="1"/>
        <end position="19"/>
    </location>
</feature>
<reference evidence="2" key="1">
    <citation type="submission" date="2014-11" db="EMBL/GenBank/DDBJ databases">
        <authorList>
            <person name="Otto D Thomas"/>
            <person name="Naeem Raeece"/>
        </authorList>
    </citation>
    <scope>NUCLEOTIDE SEQUENCE</scope>
</reference>
<accession>A0A0G4GY58</accession>
<keyword evidence="1" id="KW-0732">Signal</keyword>
<dbReference type="EMBL" id="CDMZ01001669">
    <property type="protein sequence ID" value="CEM35988.1"/>
    <property type="molecule type" value="Genomic_DNA"/>
</dbReference>
<evidence type="ECO:0000313" key="2">
    <source>
        <dbReference type="EMBL" id="CEM35988.1"/>
    </source>
</evidence>
<feature type="chain" id="PRO_5005190681" evidence="1">
    <location>
        <begin position="20"/>
        <end position="436"/>
    </location>
</feature>
<dbReference type="PhylomeDB" id="A0A0G4GY58"/>
<protein>
    <submittedName>
        <fullName evidence="2">Uncharacterized protein</fullName>
    </submittedName>
</protein>
<dbReference type="AlphaFoldDB" id="A0A0G4GY58"/>
<dbReference type="SUPFAM" id="SSF49599">
    <property type="entry name" value="TRAF domain-like"/>
    <property type="match status" value="1"/>
</dbReference>
<name>A0A0G4GY58_9ALVE</name>
<organism evidence="2">
    <name type="scientific">Chromera velia CCMP2878</name>
    <dbReference type="NCBI Taxonomy" id="1169474"/>
    <lineage>
        <taxon>Eukaryota</taxon>
        <taxon>Sar</taxon>
        <taxon>Alveolata</taxon>
        <taxon>Colpodellida</taxon>
        <taxon>Chromeraceae</taxon>
        <taxon>Chromera</taxon>
    </lineage>
</organism>
<gene>
    <name evidence="2" type="ORF">Cvel_5386</name>
</gene>